<evidence type="ECO:0000256" key="4">
    <source>
        <dbReference type="ARBA" id="ARBA00022692"/>
    </source>
</evidence>
<evidence type="ECO:0000256" key="5">
    <source>
        <dbReference type="ARBA" id="ARBA00022989"/>
    </source>
</evidence>
<keyword evidence="10" id="KW-0050">Antiport</keyword>
<dbReference type="GO" id="GO:0051453">
    <property type="term" value="P:regulation of intracellular pH"/>
    <property type="evidence" value="ECO:0007669"/>
    <property type="project" value="TreeGrafter"/>
</dbReference>
<dbReference type="Gene3D" id="6.10.140.1330">
    <property type="match status" value="1"/>
</dbReference>
<feature type="transmembrane region" description="Helical" evidence="10">
    <location>
        <begin position="311"/>
        <end position="334"/>
    </location>
</feature>
<dbReference type="AlphaFoldDB" id="A0A1G5LB98"/>
<comment type="subcellular location">
    <subcellularLocation>
        <location evidence="1 10">Cell membrane</location>
        <topology evidence="1 10">Multi-pass membrane protein</topology>
    </subcellularLocation>
</comment>
<dbReference type="InterPro" id="IPR018422">
    <property type="entry name" value="Cation/H_exchanger_CPA1"/>
</dbReference>
<dbReference type="InterPro" id="IPR006153">
    <property type="entry name" value="Cation/H_exchanger_TM"/>
</dbReference>
<keyword evidence="13" id="KW-1185">Reference proteome</keyword>
<keyword evidence="4 10" id="KW-0812">Transmembrane</keyword>
<evidence type="ECO:0000256" key="9">
    <source>
        <dbReference type="ARBA" id="ARBA00023201"/>
    </source>
</evidence>
<dbReference type="GO" id="GO:0015385">
    <property type="term" value="F:sodium:proton antiporter activity"/>
    <property type="evidence" value="ECO:0007669"/>
    <property type="project" value="InterPro"/>
</dbReference>
<evidence type="ECO:0000313" key="12">
    <source>
        <dbReference type="EMBL" id="SCZ09520.1"/>
    </source>
</evidence>
<feature type="transmembrane region" description="Helical" evidence="10">
    <location>
        <begin position="113"/>
        <end position="135"/>
    </location>
</feature>
<keyword evidence="2 10" id="KW-0813">Transport</keyword>
<dbReference type="PANTHER" id="PTHR10110:SF86">
    <property type="entry name" value="SODIUM_HYDROGEN EXCHANGER 7"/>
    <property type="match status" value="1"/>
</dbReference>
<evidence type="ECO:0000256" key="8">
    <source>
        <dbReference type="ARBA" id="ARBA00023136"/>
    </source>
</evidence>
<keyword evidence="6 10" id="KW-0915">Sodium</keyword>
<comment type="function">
    <text evidence="10">Na(+)/H(+) antiporter that extrudes sodium in exchange for external protons.</text>
</comment>
<gene>
    <name evidence="12" type="ORF">SAMN05720606_12242</name>
</gene>
<feature type="transmembrane region" description="Helical" evidence="10">
    <location>
        <begin position="156"/>
        <end position="177"/>
    </location>
</feature>
<dbReference type="Pfam" id="PF00999">
    <property type="entry name" value="Na_H_Exchanger"/>
    <property type="match status" value="1"/>
</dbReference>
<dbReference type="GO" id="GO:0015386">
    <property type="term" value="F:potassium:proton antiporter activity"/>
    <property type="evidence" value="ECO:0007669"/>
    <property type="project" value="TreeGrafter"/>
</dbReference>
<dbReference type="STRING" id="582692.SAMN05720606_12242"/>
<accession>A0A1G5LB98</accession>
<feature type="domain" description="Cation/H+ exchanger transmembrane" evidence="11">
    <location>
        <begin position="8"/>
        <end position="412"/>
    </location>
</feature>
<reference evidence="13" key="1">
    <citation type="submission" date="2016-10" db="EMBL/GenBank/DDBJ databases">
        <authorList>
            <person name="Varghese N."/>
            <person name="Submissions S."/>
        </authorList>
    </citation>
    <scope>NUCLEOTIDE SEQUENCE [LARGE SCALE GENOMIC DNA]</scope>
    <source>
        <strain evidence="13">BL9</strain>
    </source>
</reference>
<name>A0A1G5LB98_9BACL</name>
<evidence type="ECO:0000256" key="10">
    <source>
        <dbReference type="RuleBase" id="RU366002"/>
    </source>
</evidence>
<evidence type="ECO:0000256" key="2">
    <source>
        <dbReference type="ARBA" id="ARBA00022448"/>
    </source>
</evidence>
<dbReference type="GO" id="GO:0005886">
    <property type="term" value="C:plasma membrane"/>
    <property type="evidence" value="ECO:0007669"/>
    <property type="project" value="UniProtKB-SubCell"/>
</dbReference>
<feature type="transmembrane region" description="Helical" evidence="10">
    <location>
        <begin position="390"/>
        <end position="413"/>
    </location>
</feature>
<dbReference type="PANTHER" id="PTHR10110">
    <property type="entry name" value="SODIUM/HYDROGEN EXCHANGER"/>
    <property type="match status" value="1"/>
</dbReference>
<evidence type="ECO:0000256" key="3">
    <source>
        <dbReference type="ARBA" id="ARBA00022475"/>
    </source>
</evidence>
<sequence>MELFIAVLALLGLIGLSNVLNRFVPFIPVPLIQIALGVAVALLPAGVHLPLNPELFFVLFIAPLLYNDGKRTPRNELWNLRAPILLLALGLVFVTVAVAGYAIHWLIPTIPLPAAFALAAILSPTDAVAVGAMAGRVHLPKSIHRLLEGEALMNDASGLVAFKFAIAATVTGVFSLTQATFSFIIIAVGGLLAGALMSFLFIRLGVWIRRLGMEDVTIHMLLQILTPFVIYLLSEEIGVSGILAVVAGGIIHAIERDRAESVQIKMQVVSASTWSVILFILNGLVFVILGVQVPDVLSKIFVNVSFNNFEVLGYVLIISVLLVLLRFLWIYLFWQVNECLRAKSAIGKPRFKEITILSLSGVRGAVTLAGAFSIPFVLQDGSPFPERDLIIFLAAGVILFSLIAASALLPVLAKEEGKSSDENTPQKSERRAQDIMLNAAIRAVKSEMNDENKAAALAVVSDLSKYIKQATGQFTADNRKALQKQETAINLIATRAERKEIEVMMDENALGPEAAFKCDNWLDRKEMMLSNRTNTQLLASLNEIGRMLGQLFTNRTSKPDQPFMLENAELFRKVKLRTSQAAIKAIRAHMNDSNRVAALAVISKYERVIAKLRAWNQDKTTEDPFNQDKLELQMVAIQEQRNTIQQLYENGEITRDVAARLRRYINDVEATALKND</sequence>
<evidence type="ECO:0000256" key="7">
    <source>
        <dbReference type="ARBA" id="ARBA00023065"/>
    </source>
</evidence>
<feature type="transmembrane region" description="Helical" evidence="10">
    <location>
        <begin position="216"/>
        <end position="233"/>
    </location>
</feature>
<protein>
    <submittedName>
        <fullName evidence="12">Sodium/proton antiporter, CPA1 family</fullName>
    </submittedName>
</protein>
<dbReference type="RefSeq" id="WP_090924397.1">
    <property type="nucleotide sequence ID" value="NZ_FMVM01000022.1"/>
</dbReference>
<evidence type="ECO:0000256" key="1">
    <source>
        <dbReference type="ARBA" id="ARBA00004651"/>
    </source>
</evidence>
<dbReference type="GO" id="GO:0098719">
    <property type="term" value="P:sodium ion import across plasma membrane"/>
    <property type="evidence" value="ECO:0007669"/>
    <property type="project" value="TreeGrafter"/>
</dbReference>
<feature type="transmembrane region" description="Helical" evidence="10">
    <location>
        <begin position="32"/>
        <end position="65"/>
    </location>
</feature>
<dbReference type="Proteomes" id="UP000198538">
    <property type="component" value="Unassembled WGS sequence"/>
</dbReference>
<keyword evidence="3 10" id="KW-1003">Cell membrane</keyword>
<feature type="transmembrane region" description="Helical" evidence="10">
    <location>
        <begin position="85"/>
        <end position="107"/>
    </location>
</feature>
<feature type="transmembrane region" description="Helical" evidence="10">
    <location>
        <begin position="183"/>
        <end position="204"/>
    </location>
</feature>
<feature type="transmembrane region" description="Helical" evidence="10">
    <location>
        <begin position="354"/>
        <end position="378"/>
    </location>
</feature>
<dbReference type="EMBL" id="FMVM01000022">
    <property type="protein sequence ID" value="SCZ09520.1"/>
    <property type="molecule type" value="Genomic_DNA"/>
</dbReference>
<keyword evidence="5 10" id="KW-1133">Transmembrane helix</keyword>
<dbReference type="InterPro" id="IPR004705">
    <property type="entry name" value="Cation/H_exchanger_CPA1_bac"/>
</dbReference>
<feature type="transmembrane region" description="Helical" evidence="10">
    <location>
        <begin position="239"/>
        <end position="256"/>
    </location>
</feature>
<dbReference type="NCBIfam" id="TIGR00831">
    <property type="entry name" value="a_cpa1"/>
    <property type="match status" value="1"/>
</dbReference>
<evidence type="ECO:0000313" key="13">
    <source>
        <dbReference type="Proteomes" id="UP000198538"/>
    </source>
</evidence>
<organism evidence="12 13">
    <name type="scientific">Paenibacillus polysaccharolyticus</name>
    <dbReference type="NCBI Taxonomy" id="582692"/>
    <lineage>
        <taxon>Bacteria</taxon>
        <taxon>Bacillati</taxon>
        <taxon>Bacillota</taxon>
        <taxon>Bacilli</taxon>
        <taxon>Bacillales</taxon>
        <taxon>Paenibacillaceae</taxon>
        <taxon>Paenibacillus</taxon>
    </lineage>
</organism>
<evidence type="ECO:0000259" key="11">
    <source>
        <dbReference type="Pfam" id="PF00999"/>
    </source>
</evidence>
<keyword evidence="8 10" id="KW-0472">Membrane</keyword>
<feature type="transmembrane region" description="Helical" evidence="10">
    <location>
        <begin position="268"/>
        <end position="291"/>
    </location>
</feature>
<keyword evidence="7 10" id="KW-0406">Ion transport</keyword>
<keyword evidence="9 10" id="KW-0739">Sodium transport</keyword>
<evidence type="ECO:0000256" key="6">
    <source>
        <dbReference type="ARBA" id="ARBA00023053"/>
    </source>
</evidence>
<comment type="similarity">
    <text evidence="10">Belongs to the monovalent cation:proton antiporter 1 (CPA1) transporter (TC 2.A.36) family.</text>
</comment>
<proteinExistence type="inferred from homology"/>